<accession>A0A4R2Q604</accession>
<dbReference type="AlphaFoldDB" id="A0A4R2Q604"/>
<keyword evidence="1" id="KW-1133">Transmembrane helix</keyword>
<feature type="transmembrane region" description="Helical" evidence="1">
    <location>
        <begin position="43"/>
        <end position="65"/>
    </location>
</feature>
<comment type="caution">
    <text evidence="2">The sequence shown here is derived from an EMBL/GenBank/DDBJ whole genome shotgun (WGS) entry which is preliminary data.</text>
</comment>
<gene>
    <name evidence="2" type="ORF">EV662_101164</name>
</gene>
<proteinExistence type="predicted"/>
<keyword evidence="3" id="KW-1185">Reference proteome</keyword>
<evidence type="ECO:0000313" key="2">
    <source>
        <dbReference type="EMBL" id="TCP44077.1"/>
    </source>
</evidence>
<dbReference type="Proteomes" id="UP000294835">
    <property type="component" value="Unassembled WGS sequence"/>
</dbReference>
<sequence length="283" mass="31207">MAPFIGWTRIEYWWVIVAAVGIEAAAIHWLFAVDWGRAARLSLVVNLVTAGIGAVAYPFLGMFLYPVLAPAVLGLSSGGLLVEAGVALVFVALFDWLVELALLALIFGLALRWYRALGFLVTNVATAALLYGALWYAQYIPPLKEDELARIESVYAEEIALVREAAEDMPGHGYYGYPWIDHAWRAAWVSRAEALEFYDLGFGIRVSPSRFHVMYVNDLHGGGWSVTARTQGDAVMIERLTRDTFPDAVYRYQVVRDVPGARDEPRPGEDPASVAVVGVFKAP</sequence>
<reference evidence="2 3" key="1">
    <citation type="submission" date="2019-03" db="EMBL/GenBank/DDBJ databases">
        <title>Genomic Encyclopedia of Type Strains, Phase IV (KMG-IV): sequencing the most valuable type-strain genomes for metagenomic binning, comparative biology and taxonomic classification.</title>
        <authorList>
            <person name="Goeker M."/>
        </authorList>
    </citation>
    <scope>NUCLEOTIDE SEQUENCE [LARGE SCALE GENOMIC DNA]</scope>
    <source>
        <strain evidence="2 3">DSM 18063</strain>
    </source>
</reference>
<protein>
    <submittedName>
        <fullName evidence="2">Uncharacterized protein</fullName>
    </submittedName>
</protein>
<name>A0A4R2Q604_9RHOB</name>
<organism evidence="2 3">
    <name type="scientific">Rhodovulum marinum</name>
    <dbReference type="NCBI Taxonomy" id="320662"/>
    <lineage>
        <taxon>Bacteria</taxon>
        <taxon>Pseudomonadati</taxon>
        <taxon>Pseudomonadota</taxon>
        <taxon>Alphaproteobacteria</taxon>
        <taxon>Rhodobacterales</taxon>
        <taxon>Paracoccaceae</taxon>
        <taxon>Rhodovulum</taxon>
    </lineage>
</organism>
<keyword evidence="1" id="KW-0472">Membrane</keyword>
<dbReference type="EMBL" id="SLXP01000001">
    <property type="protein sequence ID" value="TCP44077.1"/>
    <property type="molecule type" value="Genomic_DNA"/>
</dbReference>
<evidence type="ECO:0000256" key="1">
    <source>
        <dbReference type="SAM" id="Phobius"/>
    </source>
</evidence>
<feature type="transmembrane region" description="Helical" evidence="1">
    <location>
        <begin position="117"/>
        <end position="137"/>
    </location>
</feature>
<evidence type="ECO:0000313" key="3">
    <source>
        <dbReference type="Proteomes" id="UP000294835"/>
    </source>
</evidence>
<feature type="transmembrane region" description="Helical" evidence="1">
    <location>
        <begin position="12"/>
        <end position="31"/>
    </location>
</feature>
<feature type="transmembrane region" description="Helical" evidence="1">
    <location>
        <begin position="85"/>
        <end position="110"/>
    </location>
</feature>
<keyword evidence="1" id="KW-0812">Transmembrane</keyword>